<feature type="compositionally biased region" description="Low complexity" evidence="7">
    <location>
        <begin position="399"/>
        <end position="426"/>
    </location>
</feature>
<keyword evidence="4 8" id="KW-0812">Transmembrane</keyword>
<dbReference type="Proteomes" id="UP001050691">
    <property type="component" value="Unassembled WGS sequence"/>
</dbReference>
<dbReference type="GO" id="GO:0005462">
    <property type="term" value="F:UDP-N-acetylglucosamine transmembrane transporter activity"/>
    <property type="evidence" value="ECO:0007669"/>
    <property type="project" value="TreeGrafter"/>
</dbReference>
<feature type="compositionally biased region" description="Polar residues" evidence="7">
    <location>
        <begin position="790"/>
        <end position="808"/>
    </location>
</feature>
<feature type="compositionally biased region" description="Low complexity" evidence="7">
    <location>
        <begin position="874"/>
        <end position="885"/>
    </location>
</feature>
<feature type="transmembrane region" description="Helical" evidence="8">
    <location>
        <begin position="175"/>
        <end position="196"/>
    </location>
</feature>
<feature type="compositionally biased region" description="Low complexity" evidence="7">
    <location>
        <begin position="1141"/>
        <end position="1154"/>
    </location>
</feature>
<dbReference type="Pfam" id="PF08449">
    <property type="entry name" value="UAA"/>
    <property type="match status" value="1"/>
</dbReference>
<feature type="compositionally biased region" description="Polar residues" evidence="7">
    <location>
        <begin position="326"/>
        <end position="340"/>
    </location>
</feature>
<feature type="compositionally biased region" description="Low complexity" evidence="7">
    <location>
        <begin position="845"/>
        <end position="867"/>
    </location>
</feature>
<comment type="caution">
    <text evidence="9">The sequence shown here is derived from an EMBL/GenBank/DDBJ whole genome shotgun (WGS) entry which is preliminary data.</text>
</comment>
<feature type="compositionally biased region" description="Polar residues" evidence="7">
    <location>
        <begin position="700"/>
        <end position="733"/>
    </location>
</feature>
<feature type="compositionally biased region" description="Basic and acidic residues" evidence="7">
    <location>
        <begin position="1072"/>
        <end position="1091"/>
    </location>
</feature>
<dbReference type="GO" id="GO:0005789">
    <property type="term" value="C:endoplasmic reticulum membrane"/>
    <property type="evidence" value="ECO:0007669"/>
    <property type="project" value="TreeGrafter"/>
</dbReference>
<evidence type="ECO:0000313" key="10">
    <source>
        <dbReference type="Proteomes" id="UP001050691"/>
    </source>
</evidence>
<dbReference type="SUPFAM" id="SSF103481">
    <property type="entry name" value="Multidrug resistance efflux transporter EmrE"/>
    <property type="match status" value="1"/>
</dbReference>
<dbReference type="InterPro" id="IPR013657">
    <property type="entry name" value="SCL35B1-4/HUT1"/>
</dbReference>
<evidence type="ECO:0000313" key="9">
    <source>
        <dbReference type="EMBL" id="GJJ11311.1"/>
    </source>
</evidence>
<evidence type="ECO:0000256" key="3">
    <source>
        <dbReference type="ARBA" id="ARBA00022597"/>
    </source>
</evidence>
<feature type="transmembrane region" description="Helical" evidence="8">
    <location>
        <begin position="145"/>
        <end position="163"/>
    </location>
</feature>
<dbReference type="GO" id="GO:0000139">
    <property type="term" value="C:Golgi membrane"/>
    <property type="evidence" value="ECO:0007669"/>
    <property type="project" value="TreeGrafter"/>
</dbReference>
<feature type="compositionally biased region" description="Low complexity" evidence="7">
    <location>
        <begin position="594"/>
        <end position="617"/>
    </location>
</feature>
<feature type="compositionally biased region" description="Polar residues" evidence="7">
    <location>
        <begin position="453"/>
        <end position="462"/>
    </location>
</feature>
<feature type="transmembrane region" description="Helical" evidence="8">
    <location>
        <begin position="114"/>
        <end position="133"/>
    </location>
</feature>
<keyword evidence="3" id="KW-0762">Sugar transport</keyword>
<keyword evidence="6 8" id="KW-0472">Membrane</keyword>
<keyword evidence="5 8" id="KW-1133">Transmembrane helix</keyword>
<evidence type="ECO:0000256" key="6">
    <source>
        <dbReference type="ARBA" id="ARBA00023136"/>
    </source>
</evidence>
<feature type="compositionally biased region" description="Basic and acidic residues" evidence="7">
    <location>
        <begin position="1125"/>
        <end position="1140"/>
    </location>
</feature>
<name>A0AAV5A9M2_9AGAM</name>
<dbReference type="InterPro" id="IPR037185">
    <property type="entry name" value="EmrE-like"/>
</dbReference>
<dbReference type="PANTHER" id="PTHR10778:SF4">
    <property type="entry name" value="NUCLEOTIDE SUGAR TRANSPORTER SLC35B4"/>
    <property type="match status" value="1"/>
</dbReference>
<feature type="region of interest" description="Disordered" evidence="7">
    <location>
        <begin position="1121"/>
        <end position="1169"/>
    </location>
</feature>
<proteinExistence type="predicted"/>
<dbReference type="GO" id="GO:0005464">
    <property type="term" value="F:UDP-xylose transmembrane transporter activity"/>
    <property type="evidence" value="ECO:0007669"/>
    <property type="project" value="TreeGrafter"/>
</dbReference>
<evidence type="ECO:0000256" key="8">
    <source>
        <dbReference type="SAM" id="Phobius"/>
    </source>
</evidence>
<keyword evidence="2" id="KW-0813">Transport</keyword>
<evidence type="ECO:0000256" key="2">
    <source>
        <dbReference type="ARBA" id="ARBA00022448"/>
    </source>
</evidence>
<feature type="transmembrane region" description="Helical" evidence="8">
    <location>
        <begin position="89"/>
        <end position="108"/>
    </location>
</feature>
<dbReference type="EMBL" id="BPWL01000006">
    <property type="protein sequence ID" value="GJJ11311.1"/>
    <property type="molecule type" value="Genomic_DNA"/>
</dbReference>
<feature type="compositionally biased region" description="Low complexity" evidence="7">
    <location>
        <begin position="624"/>
        <end position="642"/>
    </location>
</feature>
<sequence>MASQPSNELRSRKHDRRVTKDPKDTCSAVVAQMLGLSKCFSNRVPISFGKEKEMAFIAAQGLFSFVTFRRGDHLTWIPRLKPAVIPRSTWLMQVLLMFGMSLLNNWSFSYKVPLTVQIIVRSSGLAVSMLFGYFMMGKTYSFPQLIAVIVVTAGVILATLSGPSTSTNSYNPSDIRQYAIGISMLILASIITGYYGTLQERTYTRHGPHWREGVFYTHGFSSLSISNHNTFGGVSYSYIYLVLNLVTQFLCTSSVNKLSTAVSSVSTNLALTARKALSLCISVWWFNNPWDMRLSIGAIEGKPATSPSDGPQTGSGQTGPSSGSTNKPPANGNSVGSTPPSSVPAKPSNPSVQSPPTPPNHSSAAIPPSQTPSNNSPPKNSPITPSTRPSDPSGMPNKPSLAPSAAPTKSSPTSTQSTPSNTNNDSGPGNAGDNGSKQETPVQPTPPSSSSVNHQPSNTNGPDGNGSAKPNQGQSGSPSKPSISPPFGDPKGTGVRPPFPTKTSRPAGNNNPTSSIISQSGAVPSKSISNGEGVPTKTGDSPSPTFTLFDGPGEGPSGPTFGSSSSSGNTGFSSVLTKGPSPSQNSPGHQGGRPNSSSKGPPSVSSTTISNESSSFTPFNVPGPTSFPDSSGSLSTTSNQSPDHPGIPGFPSSIFNDPDRSSSFTPPPTSSFSQDKGHSTSAHGPGDPFSSILPTPRPIPSQSLTTFFHESSTPNPSPTRSVTQTDDGPNNPNLPFPSSIPSSGPTIANGPDHDPSSTQETKPSSIPSDPSKGGNDDPITKPPVSPSSSQNQSGNDTKPTPTDNNPESAENGPKPTNIAPSQPPSPPKNPVETIVSTRIPGDNGPTLTQTQAQSASFTPSSSSLTFSAPPPISPSLSSTASLPPIRAASSAPPGSLNSMSLGTPLEVLQSQATDTSSTETPSLTTIISTRSRTTSVGLTTVPTTVFSGPTPIVTSFPSTVTVVFPFSAITFVSTLASMPTPDSGAAASSGSSHTGPIVGAFVGAVIAALILAAISFYIIRRKRRNGPIILQDDMAFTGEGAGVSVPPPLPPAGGLFNASETPYSPVSTTENENNHNRRSETNEDTGGRDYQRVLVQSPSMESLRESLMGITRLSPVPQLLLGDPFGDHSRMDDSDDDRSTFRGGSSVGHGSAHSIRSSPSIRSNHSTASTVRIKRTFRTIAASPTPLEDNNPFADNNNVLIDHPGPSSAEFINDPFADDLLGQANNMSESDHFSAESTDTPQRYISRLSAGSAITNLSYEPSEDGTVGYAL</sequence>
<feature type="compositionally biased region" description="Polar residues" evidence="7">
    <location>
        <begin position="756"/>
        <end position="768"/>
    </location>
</feature>
<feature type="compositionally biased region" description="Low complexity" evidence="7">
    <location>
        <begin position="367"/>
        <end position="387"/>
    </location>
</feature>
<feature type="compositionally biased region" description="Polar residues" evidence="7">
    <location>
        <begin position="501"/>
        <end position="530"/>
    </location>
</feature>
<evidence type="ECO:0000256" key="5">
    <source>
        <dbReference type="ARBA" id="ARBA00022989"/>
    </source>
</evidence>
<feature type="compositionally biased region" description="Polar residues" evidence="7">
    <location>
        <begin position="1155"/>
        <end position="1169"/>
    </location>
</feature>
<protein>
    <submittedName>
        <fullName evidence="9">Uncharacterized protein</fullName>
    </submittedName>
</protein>
<accession>A0AAV5A9M2</accession>
<dbReference type="PANTHER" id="PTHR10778">
    <property type="entry name" value="SOLUTE CARRIER FAMILY 35 MEMBER B"/>
    <property type="match status" value="1"/>
</dbReference>
<feature type="region of interest" description="Disordered" evidence="7">
    <location>
        <begin position="1046"/>
        <end position="1091"/>
    </location>
</feature>
<organism evidence="9 10">
    <name type="scientific">Clathrus columnatus</name>
    <dbReference type="NCBI Taxonomy" id="1419009"/>
    <lineage>
        <taxon>Eukaryota</taxon>
        <taxon>Fungi</taxon>
        <taxon>Dikarya</taxon>
        <taxon>Basidiomycota</taxon>
        <taxon>Agaricomycotina</taxon>
        <taxon>Agaricomycetes</taxon>
        <taxon>Phallomycetidae</taxon>
        <taxon>Phallales</taxon>
        <taxon>Clathraceae</taxon>
        <taxon>Clathrus</taxon>
    </lineage>
</organism>
<evidence type="ECO:0000256" key="4">
    <source>
        <dbReference type="ARBA" id="ARBA00022692"/>
    </source>
</evidence>
<feature type="compositionally biased region" description="Polar residues" evidence="7">
    <location>
        <begin position="1058"/>
        <end position="1071"/>
    </location>
</feature>
<comment type="subcellular location">
    <subcellularLocation>
        <location evidence="1">Endomembrane system</location>
        <topology evidence="1">Multi-pass membrane protein</topology>
    </subcellularLocation>
</comment>
<feature type="region of interest" description="Disordered" evidence="7">
    <location>
        <begin position="1"/>
        <end position="24"/>
    </location>
</feature>
<keyword evidence="10" id="KW-1185">Reference proteome</keyword>
<feature type="compositionally biased region" description="Low complexity" evidence="7">
    <location>
        <begin position="310"/>
        <end position="325"/>
    </location>
</feature>
<feature type="region of interest" description="Disordered" evidence="7">
    <location>
        <begin position="301"/>
        <end position="901"/>
    </location>
</feature>
<feature type="compositionally biased region" description="Low complexity" evidence="7">
    <location>
        <begin position="470"/>
        <end position="482"/>
    </location>
</feature>
<evidence type="ECO:0000256" key="1">
    <source>
        <dbReference type="ARBA" id="ARBA00004127"/>
    </source>
</evidence>
<dbReference type="AlphaFoldDB" id="A0AAV5A9M2"/>
<reference evidence="9" key="1">
    <citation type="submission" date="2021-10" db="EMBL/GenBank/DDBJ databases">
        <title>De novo Genome Assembly of Clathrus columnatus (Basidiomycota, Fungi) Using Illumina and Nanopore Sequence Data.</title>
        <authorList>
            <person name="Ogiso-Tanaka E."/>
            <person name="Itagaki H."/>
            <person name="Hosoya T."/>
            <person name="Hosaka K."/>
        </authorList>
    </citation>
    <scope>NUCLEOTIDE SEQUENCE</scope>
    <source>
        <strain evidence="9">MO-923</strain>
    </source>
</reference>
<evidence type="ECO:0000256" key="7">
    <source>
        <dbReference type="SAM" id="MobiDB-lite"/>
    </source>
</evidence>
<feature type="transmembrane region" description="Helical" evidence="8">
    <location>
        <begin position="997"/>
        <end position="1019"/>
    </location>
</feature>
<feature type="compositionally biased region" description="Low complexity" evidence="7">
    <location>
        <begin position="557"/>
        <end position="574"/>
    </location>
</feature>
<gene>
    <name evidence="9" type="ORF">Clacol_005543</name>
</gene>